<comment type="subcellular location">
    <subcellularLocation>
        <location evidence="1">Cytoplasm</location>
    </subcellularLocation>
</comment>
<evidence type="ECO:0000256" key="5">
    <source>
        <dbReference type="ARBA" id="ARBA00022884"/>
    </source>
</evidence>
<dbReference type="EMBL" id="JACHGT010000002">
    <property type="protein sequence ID" value="MBB6033400.1"/>
    <property type="molecule type" value="Genomic_DNA"/>
</dbReference>
<dbReference type="GO" id="GO:1990904">
    <property type="term" value="C:ribonucleoprotein complex"/>
    <property type="evidence" value="ECO:0007669"/>
    <property type="project" value="UniProtKB-KW"/>
</dbReference>
<dbReference type="GO" id="GO:0005737">
    <property type="term" value="C:cytoplasm"/>
    <property type="evidence" value="ECO:0007669"/>
    <property type="project" value="UniProtKB-SubCell"/>
</dbReference>
<keyword evidence="5" id="KW-0694">RNA-binding</keyword>
<proteinExistence type="inferred from homology"/>
<feature type="domain" description="TROVE" evidence="8">
    <location>
        <begin position="25"/>
        <end position="352"/>
    </location>
</feature>
<dbReference type="InterPro" id="IPR036465">
    <property type="entry name" value="vWFA_dom_sf"/>
</dbReference>
<evidence type="ECO:0000256" key="4">
    <source>
        <dbReference type="ARBA" id="ARBA00022723"/>
    </source>
</evidence>
<protein>
    <recommendedName>
        <fullName evidence="8">TROVE domain-containing protein</fullName>
    </recommendedName>
</protein>
<evidence type="ECO:0000256" key="6">
    <source>
        <dbReference type="ARBA" id="ARBA00023274"/>
    </source>
</evidence>
<dbReference type="Gene3D" id="3.40.50.410">
    <property type="entry name" value="von Willebrand factor, type A domain"/>
    <property type="match status" value="1"/>
</dbReference>
<dbReference type="SUPFAM" id="SSF140864">
    <property type="entry name" value="TROVE domain-like"/>
    <property type="match status" value="1"/>
</dbReference>
<dbReference type="PANTHER" id="PTHR14202:SF0">
    <property type="entry name" value="RNA-BINDING PROTEIN RO60"/>
    <property type="match status" value="1"/>
</dbReference>
<dbReference type="PROSITE" id="PS50988">
    <property type="entry name" value="TROVE"/>
    <property type="match status" value="1"/>
</dbReference>
<dbReference type="AlphaFoldDB" id="A0A841FN78"/>
<accession>A0A841FN78</accession>
<evidence type="ECO:0000313" key="9">
    <source>
        <dbReference type="EMBL" id="MBB6033400.1"/>
    </source>
</evidence>
<keyword evidence="4" id="KW-0479">Metal-binding</keyword>
<dbReference type="Pfam" id="PF05731">
    <property type="entry name" value="TROVE"/>
    <property type="match status" value="1"/>
</dbReference>
<dbReference type="GO" id="GO:0046872">
    <property type="term" value="F:metal ion binding"/>
    <property type="evidence" value="ECO:0007669"/>
    <property type="project" value="UniProtKB-KW"/>
</dbReference>
<keyword evidence="3" id="KW-0963">Cytoplasm</keyword>
<dbReference type="InterPro" id="IPR008858">
    <property type="entry name" value="TROVE_dom"/>
</dbReference>
<evidence type="ECO:0000256" key="2">
    <source>
        <dbReference type="ARBA" id="ARBA00007814"/>
    </source>
</evidence>
<dbReference type="InterPro" id="IPR040322">
    <property type="entry name" value="TROVE2"/>
</dbReference>
<sequence length="515" mass="55821">MAKFNKTRQKTSGAGPIKGAAHATGRTHEGAPGYERDPKGELFLLAVSNLCGEQSFYESADARDSRYIKLIRKLAVSDPDWLGRFLVWLRTTANMRSAALVGALEAAYWMVRAGIPGSRSIVSSVLRRADEPGEALAYWNARYGRALPKPVKRGIADAAVRLYDEYALLKYDSANAGFRFADVLDLTHPSSTSDAQGALFAHALDRRHGNAGSIPGSLPLLRSRAELMALPVNRRRAVLRDPERLKAAGMTWEALAGWLQGPMDAEAWTAVLPGMGFMARLRNLRSLDEAGVDDDVAARVAAELADPVRVARSKQLPMRFLSAHRATGSLRWSQALETALSHSLANVPVFSGRTLVLVDRSGSMFFANSRRAGLTFADTAAVFGTALALRAEKADLVEFGTTSKSVGFRKGDSVLRVVERFGNLGGTDTAVAVRRWFDHHDRVVIVTDEQAWSGAGGDPTRAVPAEVPVYTWNLAGYRHGHGPTTANRHTFGGLSDAAFGMIPLLEAGKRAAWPF</sequence>
<comment type="similarity">
    <text evidence="2">Belongs to the Ro 60 kDa family.</text>
</comment>
<name>A0A841FN78_9ACTN</name>
<evidence type="ECO:0000256" key="1">
    <source>
        <dbReference type="ARBA" id="ARBA00004496"/>
    </source>
</evidence>
<gene>
    <name evidence="9" type="ORF">HNR73_001247</name>
</gene>
<dbReference type="GO" id="GO:0003723">
    <property type="term" value="F:RNA binding"/>
    <property type="evidence" value="ECO:0007669"/>
    <property type="project" value="UniProtKB-KW"/>
</dbReference>
<dbReference type="InterPro" id="IPR037214">
    <property type="entry name" value="TROVE_dom_sf"/>
</dbReference>
<organism evidence="9 10">
    <name type="scientific">Phytomonospora endophytica</name>
    <dbReference type="NCBI Taxonomy" id="714109"/>
    <lineage>
        <taxon>Bacteria</taxon>
        <taxon>Bacillati</taxon>
        <taxon>Actinomycetota</taxon>
        <taxon>Actinomycetes</taxon>
        <taxon>Micromonosporales</taxon>
        <taxon>Micromonosporaceae</taxon>
        <taxon>Phytomonospora</taxon>
    </lineage>
</organism>
<dbReference type="SUPFAM" id="SSF53300">
    <property type="entry name" value="vWA-like"/>
    <property type="match status" value="1"/>
</dbReference>
<dbReference type="PANTHER" id="PTHR14202">
    <property type="entry name" value="60 KDA RIBONUCLEOPROTEIN SSA/RO"/>
    <property type="match status" value="1"/>
</dbReference>
<evidence type="ECO:0000313" key="10">
    <source>
        <dbReference type="Proteomes" id="UP000548476"/>
    </source>
</evidence>
<keyword evidence="10" id="KW-1185">Reference proteome</keyword>
<reference evidence="9 10" key="1">
    <citation type="submission" date="2020-08" db="EMBL/GenBank/DDBJ databases">
        <title>Genomic Encyclopedia of Type Strains, Phase IV (KMG-IV): sequencing the most valuable type-strain genomes for metagenomic binning, comparative biology and taxonomic classification.</title>
        <authorList>
            <person name="Goeker M."/>
        </authorList>
    </citation>
    <scope>NUCLEOTIDE SEQUENCE [LARGE SCALE GENOMIC DNA]</scope>
    <source>
        <strain evidence="9 10">YIM 65646</strain>
    </source>
</reference>
<feature type="region of interest" description="Disordered" evidence="7">
    <location>
        <begin position="1"/>
        <end position="32"/>
    </location>
</feature>
<dbReference type="RefSeq" id="WP_184786261.1">
    <property type="nucleotide sequence ID" value="NZ_BONT01000097.1"/>
</dbReference>
<evidence type="ECO:0000256" key="7">
    <source>
        <dbReference type="SAM" id="MobiDB-lite"/>
    </source>
</evidence>
<dbReference type="Proteomes" id="UP000548476">
    <property type="component" value="Unassembled WGS sequence"/>
</dbReference>
<evidence type="ECO:0000259" key="8">
    <source>
        <dbReference type="PROSITE" id="PS50988"/>
    </source>
</evidence>
<evidence type="ECO:0000256" key="3">
    <source>
        <dbReference type="ARBA" id="ARBA00022490"/>
    </source>
</evidence>
<comment type="caution">
    <text evidence="9">The sequence shown here is derived from an EMBL/GenBank/DDBJ whole genome shotgun (WGS) entry which is preliminary data.</text>
</comment>
<keyword evidence="6" id="KW-0687">Ribonucleoprotein</keyword>